<sequence length="399" mass="45367">MPSRYNNRKVPLLTHRLLWCCCFFNFIPGLAMADDLDTFQLRAGVNKSFDSNVLRQSSNEISDQITAEMVGLKFDKSYSLQRVIFDVNYNDYSYQKSDFLDYHATNYNGTWLWALTPNLHGNLSTSRVETLISFRDLLTPTKNMRTTKTNTFSFEYSPHHVWSLIGGVSEIDNSNSRQFTAQTGSSTTVYEYGVKYIFASGSNLSLMGRQKDGTFEGRELNPALKFDNGFKEKEYDLTFEKDVNGKSTINAKLGYLAREYDNFSERDYSAIVGNVDWLYIVTGKIKVDLNLSRGVNVFETANSTYTVTNAIKTGVFYDVTSKIQTGLNLRASTRDFEGRGEFDTSGRLDKEKSISAFATWNPLQNAAFTIRTTKSHRNSSIDRFDFDDVLTYVSVDLSI</sequence>
<dbReference type="RefSeq" id="WP_379055609.1">
    <property type="nucleotide sequence ID" value="NZ_JBHTKB010000001.1"/>
</dbReference>
<reference evidence="3" key="1">
    <citation type="journal article" date="2019" name="Int. J. Syst. Evol. Microbiol.">
        <title>The Global Catalogue of Microorganisms (GCM) 10K type strain sequencing project: providing services to taxonomists for standard genome sequencing and annotation.</title>
        <authorList>
            <consortium name="The Broad Institute Genomics Platform"/>
            <consortium name="The Broad Institute Genome Sequencing Center for Infectious Disease"/>
            <person name="Wu L."/>
            <person name="Ma J."/>
        </authorList>
    </citation>
    <scope>NUCLEOTIDE SEQUENCE [LARGE SCALE GENOMIC DNA]</scope>
    <source>
        <strain evidence="3">CCUG 58412</strain>
    </source>
</reference>
<name>A0ABW3F2A8_9PROT</name>
<accession>A0ABW3F2A8</accession>
<proteinExistence type="predicted"/>
<evidence type="ECO:0000313" key="3">
    <source>
        <dbReference type="Proteomes" id="UP001597128"/>
    </source>
</evidence>
<dbReference type="Proteomes" id="UP001597128">
    <property type="component" value="Unassembled WGS sequence"/>
</dbReference>
<keyword evidence="1" id="KW-0732">Signal</keyword>
<dbReference type="InterPro" id="IPR018759">
    <property type="entry name" value="BBP2_2"/>
</dbReference>
<keyword evidence="3" id="KW-1185">Reference proteome</keyword>
<feature type="signal peptide" evidence="1">
    <location>
        <begin position="1"/>
        <end position="33"/>
    </location>
</feature>
<evidence type="ECO:0000256" key="1">
    <source>
        <dbReference type="SAM" id="SignalP"/>
    </source>
</evidence>
<evidence type="ECO:0000313" key="2">
    <source>
        <dbReference type="EMBL" id="MFD0912561.1"/>
    </source>
</evidence>
<feature type="chain" id="PRO_5045811278" evidence="1">
    <location>
        <begin position="34"/>
        <end position="399"/>
    </location>
</feature>
<dbReference type="InterPro" id="IPR017465">
    <property type="entry name" value="EpsL_proteobac"/>
</dbReference>
<dbReference type="NCBIfam" id="TIGR03014">
    <property type="entry name" value="EpsL"/>
    <property type="match status" value="1"/>
</dbReference>
<gene>
    <name evidence="2" type="primary">epsL</name>
    <name evidence="2" type="ORF">ACFQ1Z_03275</name>
</gene>
<organism evidence="2 3">
    <name type="scientific">Methylophilus luteus</name>
    <dbReference type="NCBI Taxonomy" id="640108"/>
    <lineage>
        <taxon>Bacteria</taxon>
        <taxon>Pseudomonadati</taxon>
        <taxon>Pseudomonadota</taxon>
        <taxon>Betaproteobacteria</taxon>
        <taxon>Nitrosomonadales</taxon>
        <taxon>Methylophilaceae</taxon>
        <taxon>Methylophilus</taxon>
    </lineage>
</organism>
<dbReference type="Pfam" id="PF10082">
    <property type="entry name" value="BBP2_2"/>
    <property type="match status" value="1"/>
</dbReference>
<comment type="caution">
    <text evidence="2">The sequence shown here is derived from an EMBL/GenBank/DDBJ whole genome shotgun (WGS) entry which is preliminary data.</text>
</comment>
<dbReference type="EMBL" id="JBHTKB010000001">
    <property type="protein sequence ID" value="MFD0912561.1"/>
    <property type="molecule type" value="Genomic_DNA"/>
</dbReference>
<protein>
    <submittedName>
        <fullName evidence="2">XrtB/PEP-CTERM-associated polysaccharide biosynthesis outer membrane protein EpsL</fullName>
    </submittedName>
</protein>